<feature type="transmembrane region" description="Helical" evidence="1">
    <location>
        <begin position="54"/>
        <end position="74"/>
    </location>
</feature>
<comment type="caution">
    <text evidence="2">The sequence shown here is derived from an EMBL/GenBank/DDBJ whole genome shotgun (WGS) entry which is preliminary data.</text>
</comment>
<sequence length="147" mass="14806">MSASPTPEPAASTPSDPPVPTTLRVATVAVAVQALVAVGLAVSELGFGAFEGSGTAVAVAVFLGAYGVGLGWAARLLHRGRLSARSPLVLAQLLHLGIAWNMRSAPLTAYAVALAALAVLTLAALLARPSTRFLLAGEEDPEDGARA</sequence>
<keyword evidence="1" id="KW-0472">Membrane</keyword>
<gene>
    <name evidence="2" type="ORF">RDV89_11540</name>
</gene>
<evidence type="ECO:0000256" key="1">
    <source>
        <dbReference type="SAM" id="Phobius"/>
    </source>
</evidence>
<dbReference type="RefSeq" id="WP_315733203.1">
    <property type="nucleotide sequence ID" value="NZ_JAVYII010000005.1"/>
</dbReference>
<accession>A0ABU3PWX8</accession>
<keyword evidence="1" id="KW-0812">Transmembrane</keyword>
<proteinExistence type="predicted"/>
<keyword evidence="1" id="KW-1133">Transmembrane helix</keyword>
<evidence type="ECO:0000313" key="3">
    <source>
        <dbReference type="Proteomes" id="UP001268542"/>
    </source>
</evidence>
<evidence type="ECO:0008006" key="4">
    <source>
        <dbReference type="Google" id="ProtNLM"/>
    </source>
</evidence>
<name>A0ABU3PWX8_9ACTN</name>
<dbReference type="EMBL" id="JAVYII010000005">
    <property type="protein sequence ID" value="MDT9593704.1"/>
    <property type="molecule type" value="Genomic_DNA"/>
</dbReference>
<feature type="transmembrane region" description="Helical" evidence="1">
    <location>
        <begin position="21"/>
        <end position="42"/>
    </location>
</feature>
<feature type="transmembrane region" description="Helical" evidence="1">
    <location>
        <begin position="108"/>
        <end position="127"/>
    </location>
</feature>
<organism evidence="2 3">
    <name type="scientific">Nocardioides imazamoxiresistens</name>
    <dbReference type="NCBI Taxonomy" id="3231893"/>
    <lineage>
        <taxon>Bacteria</taxon>
        <taxon>Bacillati</taxon>
        <taxon>Actinomycetota</taxon>
        <taxon>Actinomycetes</taxon>
        <taxon>Propionibacteriales</taxon>
        <taxon>Nocardioidaceae</taxon>
        <taxon>Nocardioides</taxon>
    </lineage>
</organism>
<protein>
    <recommendedName>
        <fullName evidence="4">Integral membrane protein</fullName>
    </recommendedName>
</protein>
<reference evidence="2 3" key="1">
    <citation type="submission" date="2023-08" db="EMBL/GenBank/DDBJ databases">
        <title>Nocardioides seae sp. nov., a bacterium isolated from a soil.</title>
        <authorList>
            <person name="Wang X."/>
        </authorList>
    </citation>
    <scope>NUCLEOTIDE SEQUENCE [LARGE SCALE GENOMIC DNA]</scope>
    <source>
        <strain evidence="2 3">YZH12</strain>
    </source>
</reference>
<keyword evidence="3" id="KW-1185">Reference proteome</keyword>
<evidence type="ECO:0000313" key="2">
    <source>
        <dbReference type="EMBL" id="MDT9593704.1"/>
    </source>
</evidence>
<dbReference type="Proteomes" id="UP001268542">
    <property type="component" value="Unassembled WGS sequence"/>
</dbReference>